<evidence type="ECO:0000313" key="1">
    <source>
        <dbReference type="EMBL" id="KAJ0175703.1"/>
    </source>
</evidence>
<reference evidence="1 2" key="1">
    <citation type="journal article" date="2021" name="Front. Genet.">
        <title>Chromosome-Level Genome Assembly Reveals Significant Gene Expansion in the Toll and IMD Signaling Pathways of Dendrolimus kikuchii.</title>
        <authorList>
            <person name="Zhou J."/>
            <person name="Wu P."/>
            <person name="Xiong Z."/>
            <person name="Liu N."/>
            <person name="Zhao N."/>
            <person name="Ji M."/>
            <person name="Qiu Y."/>
            <person name="Yang B."/>
        </authorList>
    </citation>
    <scope>NUCLEOTIDE SEQUENCE [LARGE SCALE GENOMIC DNA]</scope>
    <source>
        <strain evidence="1">Ann1</strain>
    </source>
</reference>
<evidence type="ECO:0000313" key="2">
    <source>
        <dbReference type="Proteomes" id="UP000824533"/>
    </source>
</evidence>
<gene>
    <name evidence="1" type="ORF">K1T71_008862</name>
</gene>
<sequence>MPACGGRCNSREVIDIYYPLKLFLNCTDCEFPFKVSYQPVCMYGSRRMLKIRLRHCDSGVDSATEIFHFVGADNYHCKICSSQYTSCEWLPPNSTLLDESTNY</sequence>
<accession>A0ACC1CVL1</accession>
<protein>
    <submittedName>
        <fullName evidence="1">Uncharacterized protein</fullName>
    </submittedName>
</protein>
<dbReference type="EMBL" id="CM034401">
    <property type="protein sequence ID" value="KAJ0175703.1"/>
    <property type="molecule type" value="Genomic_DNA"/>
</dbReference>
<organism evidence="1 2">
    <name type="scientific">Dendrolimus kikuchii</name>
    <dbReference type="NCBI Taxonomy" id="765133"/>
    <lineage>
        <taxon>Eukaryota</taxon>
        <taxon>Metazoa</taxon>
        <taxon>Ecdysozoa</taxon>
        <taxon>Arthropoda</taxon>
        <taxon>Hexapoda</taxon>
        <taxon>Insecta</taxon>
        <taxon>Pterygota</taxon>
        <taxon>Neoptera</taxon>
        <taxon>Endopterygota</taxon>
        <taxon>Lepidoptera</taxon>
        <taxon>Glossata</taxon>
        <taxon>Ditrysia</taxon>
        <taxon>Bombycoidea</taxon>
        <taxon>Lasiocampidae</taxon>
        <taxon>Dendrolimus</taxon>
    </lineage>
</organism>
<keyword evidence="2" id="KW-1185">Reference proteome</keyword>
<proteinExistence type="predicted"/>
<name>A0ACC1CVL1_9NEOP</name>
<dbReference type="Proteomes" id="UP000824533">
    <property type="component" value="Linkage Group LG15"/>
</dbReference>
<comment type="caution">
    <text evidence="1">The sequence shown here is derived from an EMBL/GenBank/DDBJ whole genome shotgun (WGS) entry which is preliminary data.</text>
</comment>